<dbReference type="GO" id="GO:0005737">
    <property type="term" value="C:cytoplasm"/>
    <property type="evidence" value="ECO:0007669"/>
    <property type="project" value="TreeGrafter"/>
</dbReference>
<dbReference type="NCBIfam" id="TIGR01891">
    <property type="entry name" value="amidohydrolases"/>
    <property type="match status" value="1"/>
</dbReference>
<evidence type="ECO:0000313" key="3">
    <source>
        <dbReference type="EMBL" id="TQM01901.1"/>
    </source>
</evidence>
<dbReference type="InterPro" id="IPR036264">
    <property type="entry name" value="Bact_exopeptidase_dim_dom"/>
</dbReference>
<dbReference type="SUPFAM" id="SSF53187">
    <property type="entry name" value="Zn-dependent exopeptidases"/>
    <property type="match status" value="1"/>
</dbReference>
<keyword evidence="4" id="KW-1185">Reference proteome</keyword>
<dbReference type="InterPro" id="IPR017439">
    <property type="entry name" value="Amidohydrolase"/>
</dbReference>
<comment type="cofactor">
    <cofactor evidence="1">
        <name>Mn(2+)</name>
        <dbReference type="ChEBI" id="CHEBI:29035"/>
    </cofactor>
    <text evidence="1">The Mn(2+) ion enhances activity.</text>
</comment>
<keyword evidence="1" id="KW-0479">Metal-binding</keyword>
<dbReference type="PANTHER" id="PTHR30575:SF3">
    <property type="entry name" value="PEPTIDASE M20 DIMERISATION DOMAIN-CONTAINING PROTEIN"/>
    <property type="match status" value="1"/>
</dbReference>
<dbReference type="Pfam" id="PF01546">
    <property type="entry name" value="Peptidase_M20"/>
    <property type="match status" value="1"/>
</dbReference>
<dbReference type="InterPro" id="IPR052030">
    <property type="entry name" value="Peptidase_M20/M20A_hydrolases"/>
</dbReference>
<gene>
    <name evidence="3" type="ORF">FB558_8420</name>
</gene>
<dbReference type="GO" id="GO:0046657">
    <property type="term" value="P:folic acid catabolic process"/>
    <property type="evidence" value="ECO:0007669"/>
    <property type="project" value="TreeGrafter"/>
</dbReference>
<dbReference type="GO" id="GO:0071713">
    <property type="term" value="F:para-aminobenzoyl-glutamate hydrolase activity"/>
    <property type="evidence" value="ECO:0007669"/>
    <property type="project" value="TreeGrafter"/>
</dbReference>
<dbReference type="Proteomes" id="UP000315677">
    <property type="component" value="Unassembled WGS sequence"/>
</dbReference>
<dbReference type="SUPFAM" id="SSF55031">
    <property type="entry name" value="Bacterial exopeptidase dimerisation domain"/>
    <property type="match status" value="1"/>
</dbReference>
<dbReference type="InterPro" id="IPR002933">
    <property type="entry name" value="Peptidase_M20"/>
</dbReference>
<feature type="binding site" evidence="1">
    <location>
        <position position="400"/>
    </location>
    <ligand>
        <name>Mn(2+)</name>
        <dbReference type="ChEBI" id="CHEBI:29035"/>
        <label>2</label>
    </ligand>
</feature>
<proteinExistence type="predicted"/>
<dbReference type="EMBL" id="VFPA01000008">
    <property type="protein sequence ID" value="TQM01901.1"/>
    <property type="molecule type" value="Genomic_DNA"/>
</dbReference>
<feature type="binding site" evidence="1">
    <location>
        <position position="183"/>
    </location>
    <ligand>
        <name>Mn(2+)</name>
        <dbReference type="ChEBI" id="CHEBI:29035"/>
        <label>2</label>
    </ligand>
</feature>
<dbReference type="Gene3D" id="3.40.630.10">
    <property type="entry name" value="Zn peptidases"/>
    <property type="match status" value="2"/>
</dbReference>
<dbReference type="InterPro" id="IPR011650">
    <property type="entry name" value="Peptidase_M20_dimer"/>
</dbReference>
<protein>
    <submittedName>
        <fullName evidence="3">Aminobenzoyl-glutamate utilization protein A</fullName>
    </submittedName>
</protein>
<name>A0A543CXV2_9PSEU</name>
<dbReference type="GO" id="GO:0046872">
    <property type="term" value="F:metal ion binding"/>
    <property type="evidence" value="ECO:0007669"/>
    <property type="project" value="UniProtKB-KW"/>
</dbReference>
<feature type="domain" description="Peptidase M20 dimerisation" evidence="2">
    <location>
        <begin position="233"/>
        <end position="315"/>
    </location>
</feature>
<evidence type="ECO:0000259" key="2">
    <source>
        <dbReference type="Pfam" id="PF07687"/>
    </source>
</evidence>
<keyword evidence="1" id="KW-0464">Manganese</keyword>
<dbReference type="GO" id="GO:0016805">
    <property type="term" value="F:dipeptidase activity"/>
    <property type="evidence" value="ECO:0007669"/>
    <property type="project" value="TreeGrafter"/>
</dbReference>
<comment type="caution">
    <text evidence="3">The sequence shown here is derived from an EMBL/GenBank/DDBJ whole genome shotgun (WGS) entry which is preliminary data.</text>
</comment>
<dbReference type="AlphaFoldDB" id="A0A543CXV2"/>
<accession>A0A543CXV2</accession>
<dbReference type="RefSeq" id="WP_246107143.1">
    <property type="nucleotide sequence ID" value="NZ_VFPA01000008.1"/>
</dbReference>
<dbReference type="PANTHER" id="PTHR30575">
    <property type="entry name" value="PEPTIDASE M20"/>
    <property type="match status" value="1"/>
</dbReference>
<feature type="binding site" evidence="1">
    <location>
        <position position="151"/>
    </location>
    <ligand>
        <name>Mn(2+)</name>
        <dbReference type="ChEBI" id="CHEBI:29035"/>
        <label>2</label>
    </ligand>
</feature>
<organism evidence="3 4">
    <name type="scientific">Pseudonocardia kunmingensis</name>
    <dbReference type="NCBI Taxonomy" id="630975"/>
    <lineage>
        <taxon>Bacteria</taxon>
        <taxon>Bacillati</taxon>
        <taxon>Actinomycetota</taxon>
        <taxon>Actinomycetes</taxon>
        <taxon>Pseudonocardiales</taxon>
        <taxon>Pseudonocardiaceae</taxon>
        <taxon>Pseudonocardia</taxon>
    </lineage>
</organism>
<sequence length="427" mass="43786">MNTPLTAPWPSDVTDVVAVRRDLHAHPEVGFTEIRTAARVETALRELGWRVRSGADVVDPAGHPGLPPAAVLDAAAERARAEGVPADQVARLSGGRTAVVADLDGERPGPRVAFRFDMDALPIGEDGDRRHVPSREGFASRHPGVMHACGHDGHVAIGLALAAALSARDFPGSVRLLFQPAEEGVRGAEPMAAAGVLAGVDVVVAIHLAFGLPTGVIAPSATELIATSKHLARFTGRQAHAAKAPEQGRNALLAAATAALNLHALPPFAGAVTRVNVGRLEAGVAPNVIAGAAELAYETRADSADVAAELARRAEIVVRAAAQMHETGVELVRTGHATAAHTDASVAAALTAAAEGVARVRATHPLGASDDASLLMRAVQEAGGAAGYAIVGSDTPGPPHSPRFDVDEAVLPVAVTWLERAVKGGSW</sequence>
<feature type="binding site" evidence="1">
    <location>
        <position position="149"/>
    </location>
    <ligand>
        <name>Mn(2+)</name>
        <dbReference type="ChEBI" id="CHEBI:29035"/>
        <label>2</label>
    </ligand>
</feature>
<evidence type="ECO:0000313" key="4">
    <source>
        <dbReference type="Proteomes" id="UP000315677"/>
    </source>
</evidence>
<evidence type="ECO:0000256" key="1">
    <source>
        <dbReference type="PIRSR" id="PIRSR005962-1"/>
    </source>
</evidence>
<feature type="binding site" evidence="1">
    <location>
        <position position="207"/>
    </location>
    <ligand>
        <name>Mn(2+)</name>
        <dbReference type="ChEBI" id="CHEBI:29035"/>
        <label>2</label>
    </ligand>
</feature>
<dbReference type="Pfam" id="PF07687">
    <property type="entry name" value="M20_dimer"/>
    <property type="match status" value="1"/>
</dbReference>
<dbReference type="PIRSF" id="PIRSF005962">
    <property type="entry name" value="Pept_M20D_amidohydro"/>
    <property type="match status" value="1"/>
</dbReference>
<reference evidence="3 4" key="1">
    <citation type="submission" date="2019-06" db="EMBL/GenBank/DDBJ databases">
        <title>Sequencing the genomes of 1000 actinobacteria strains.</title>
        <authorList>
            <person name="Klenk H.-P."/>
        </authorList>
    </citation>
    <scope>NUCLEOTIDE SEQUENCE [LARGE SCALE GENOMIC DNA]</scope>
    <source>
        <strain evidence="3 4">DSM 45301</strain>
    </source>
</reference>